<evidence type="ECO:0000256" key="5">
    <source>
        <dbReference type="ARBA" id="ARBA00022692"/>
    </source>
</evidence>
<evidence type="ECO:0000256" key="6">
    <source>
        <dbReference type="ARBA" id="ARBA00022723"/>
    </source>
</evidence>
<keyword evidence="11 18" id="KW-1133">Transmembrane helix</keyword>
<evidence type="ECO:0000256" key="12">
    <source>
        <dbReference type="ARBA" id="ARBA00023136"/>
    </source>
</evidence>
<dbReference type="EMBL" id="JBEDUW010000007">
    <property type="protein sequence ID" value="KAK9914501.1"/>
    <property type="molecule type" value="Genomic_DNA"/>
</dbReference>
<evidence type="ECO:0000256" key="8">
    <source>
        <dbReference type="ARBA" id="ARBA00022771"/>
    </source>
</evidence>
<dbReference type="InterPro" id="IPR025287">
    <property type="entry name" value="WAK_GUB"/>
</dbReference>
<evidence type="ECO:0000256" key="11">
    <source>
        <dbReference type="ARBA" id="ARBA00022989"/>
    </source>
</evidence>
<evidence type="ECO:0000256" key="4">
    <source>
        <dbReference type="ARBA" id="ARBA00022679"/>
    </source>
</evidence>
<dbReference type="InterPro" id="IPR013083">
    <property type="entry name" value="Znf_RING/FYVE/PHD"/>
</dbReference>
<keyword evidence="8 17" id="KW-0863">Zinc-finger</keyword>
<dbReference type="PANTHER" id="PTHR46279">
    <property type="entry name" value="RING/U-BOX SUPERFAMILY PROTEIN"/>
    <property type="match status" value="1"/>
</dbReference>
<feature type="domain" description="RING-type" evidence="20">
    <location>
        <begin position="318"/>
        <end position="360"/>
    </location>
</feature>
<keyword evidence="10" id="KW-0862">Zinc</keyword>
<dbReference type="GO" id="GO:0016020">
    <property type="term" value="C:membrane"/>
    <property type="evidence" value="ECO:0007669"/>
    <property type="project" value="UniProtKB-SubCell"/>
</dbReference>
<evidence type="ECO:0000256" key="13">
    <source>
        <dbReference type="ARBA" id="ARBA00023180"/>
    </source>
</evidence>
<dbReference type="Pfam" id="PF13639">
    <property type="entry name" value="zf-RING_2"/>
    <property type="match status" value="1"/>
</dbReference>
<keyword evidence="7 19" id="KW-0732">Signal</keyword>
<evidence type="ECO:0000256" key="2">
    <source>
        <dbReference type="ARBA" id="ARBA00004167"/>
    </source>
</evidence>
<evidence type="ECO:0000256" key="3">
    <source>
        <dbReference type="ARBA" id="ARBA00004906"/>
    </source>
</evidence>
<feature type="chain" id="PRO_5043710617" description="RING-type domain-containing protein" evidence="19">
    <location>
        <begin position="24"/>
        <end position="364"/>
    </location>
</feature>
<dbReference type="GO" id="GO:0061630">
    <property type="term" value="F:ubiquitin protein ligase activity"/>
    <property type="evidence" value="ECO:0007669"/>
    <property type="project" value="UniProtKB-EC"/>
</dbReference>
<evidence type="ECO:0000256" key="15">
    <source>
        <dbReference type="ARBA" id="ARBA00047899"/>
    </source>
</evidence>
<evidence type="ECO:0000256" key="9">
    <source>
        <dbReference type="ARBA" id="ARBA00022786"/>
    </source>
</evidence>
<dbReference type="GO" id="GO:0030247">
    <property type="term" value="F:polysaccharide binding"/>
    <property type="evidence" value="ECO:0007669"/>
    <property type="project" value="InterPro"/>
</dbReference>
<reference evidence="21 22" key="1">
    <citation type="journal article" date="2023" name="G3 (Bethesda)">
        <title>A chromosome-length genome assembly and annotation of blackberry (Rubus argutus, cv. 'Hillquist').</title>
        <authorList>
            <person name="Bruna T."/>
            <person name="Aryal R."/>
            <person name="Dudchenko O."/>
            <person name="Sargent D.J."/>
            <person name="Mead D."/>
            <person name="Buti M."/>
            <person name="Cavallini A."/>
            <person name="Hytonen T."/>
            <person name="Andres J."/>
            <person name="Pham M."/>
            <person name="Weisz D."/>
            <person name="Mascagni F."/>
            <person name="Usai G."/>
            <person name="Natali L."/>
            <person name="Bassil N."/>
            <person name="Fernandez G.E."/>
            <person name="Lomsadze A."/>
            <person name="Armour M."/>
            <person name="Olukolu B."/>
            <person name="Poorten T."/>
            <person name="Britton C."/>
            <person name="Davik J."/>
            <person name="Ashrafi H."/>
            <person name="Aiden E.L."/>
            <person name="Borodovsky M."/>
            <person name="Worthington M."/>
        </authorList>
    </citation>
    <scope>NUCLEOTIDE SEQUENCE [LARGE SCALE GENOMIC DNA]</scope>
    <source>
        <strain evidence="21">PI 553951</strain>
    </source>
</reference>
<dbReference type="Pfam" id="PF14380">
    <property type="entry name" value="WAK_assoc"/>
    <property type="match status" value="1"/>
</dbReference>
<dbReference type="GO" id="GO:0004674">
    <property type="term" value="F:protein serine/threonine kinase activity"/>
    <property type="evidence" value="ECO:0007669"/>
    <property type="project" value="UniProtKB-EC"/>
</dbReference>
<comment type="catalytic activity">
    <reaction evidence="15">
        <text>L-threonyl-[protein] + ATP = O-phospho-L-threonyl-[protein] + ADP + H(+)</text>
        <dbReference type="Rhea" id="RHEA:46608"/>
        <dbReference type="Rhea" id="RHEA-COMP:11060"/>
        <dbReference type="Rhea" id="RHEA-COMP:11605"/>
        <dbReference type="ChEBI" id="CHEBI:15378"/>
        <dbReference type="ChEBI" id="CHEBI:30013"/>
        <dbReference type="ChEBI" id="CHEBI:30616"/>
        <dbReference type="ChEBI" id="CHEBI:61977"/>
        <dbReference type="ChEBI" id="CHEBI:456216"/>
        <dbReference type="EC" id="2.7.11.1"/>
    </reaction>
</comment>
<dbReference type="SMART" id="SM00184">
    <property type="entry name" value="RING"/>
    <property type="match status" value="1"/>
</dbReference>
<feature type="signal peptide" evidence="19">
    <location>
        <begin position="1"/>
        <end position="23"/>
    </location>
</feature>
<sequence>MNTTLRAILSFLLLISSFSCLSASEICRRAVCQPGEAEIQFPFRIDKLQPQSCGYPGFDLTCDTTSQTLLNLPYSGDFTVQAIEYADQEIWINDPNNCLPKRILSLNLTGSPFHSVYSEDFTFFKCSQLNYLKYHLNPIACLSDNTSTVFATNSARLISRYSSLTSCSKIGTYPVPVEWSFPQEIPSLDLGNDLRLRWDRPGCGRCVSRGGRCGFKTNSTRQVVCSNIPQRGIPRSARYAITVGVGVPAILCVLGLLCCVFGRLKSWTVRRTLLPEFNSIVAPQPAIARGLDEPTLAAYPKIVLGESRRLPKPDDNTCSICLSEYRPKETLKTIPECQHCFHANCIDEWLKLNATCPICRKSPQ</sequence>
<keyword evidence="6" id="KW-0479">Metal-binding</keyword>
<keyword evidence="5 18" id="KW-0812">Transmembrane</keyword>
<keyword evidence="9" id="KW-0833">Ubl conjugation pathway</keyword>
<dbReference type="CDD" id="cd16461">
    <property type="entry name" value="RING-H2_EL5-like"/>
    <property type="match status" value="1"/>
</dbReference>
<evidence type="ECO:0000313" key="22">
    <source>
        <dbReference type="Proteomes" id="UP001457282"/>
    </source>
</evidence>
<comment type="catalytic activity">
    <reaction evidence="1">
        <text>S-ubiquitinyl-[E2 ubiquitin-conjugating enzyme]-L-cysteine + [acceptor protein]-L-lysine = [E2 ubiquitin-conjugating enzyme]-L-cysteine + N(6)-ubiquitinyl-[acceptor protein]-L-lysine.</text>
        <dbReference type="EC" id="2.3.2.27"/>
    </reaction>
</comment>
<evidence type="ECO:0000256" key="10">
    <source>
        <dbReference type="ARBA" id="ARBA00022833"/>
    </source>
</evidence>
<evidence type="ECO:0000313" key="21">
    <source>
        <dbReference type="EMBL" id="KAK9914501.1"/>
    </source>
</evidence>
<evidence type="ECO:0000256" key="7">
    <source>
        <dbReference type="ARBA" id="ARBA00022729"/>
    </source>
</evidence>
<gene>
    <name evidence="21" type="ORF">M0R45_038276</name>
</gene>
<dbReference type="GO" id="GO:0008270">
    <property type="term" value="F:zinc ion binding"/>
    <property type="evidence" value="ECO:0007669"/>
    <property type="project" value="UniProtKB-KW"/>
</dbReference>
<comment type="caution">
    <text evidence="21">The sequence shown here is derived from an EMBL/GenBank/DDBJ whole genome shotgun (WGS) entry which is preliminary data.</text>
</comment>
<dbReference type="PROSITE" id="PS51257">
    <property type="entry name" value="PROKAR_LIPOPROTEIN"/>
    <property type="match status" value="1"/>
</dbReference>
<evidence type="ECO:0000256" key="14">
    <source>
        <dbReference type="ARBA" id="ARBA00024209"/>
    </source>
</evidence>
<evidence type="ECO:0000256" key="1">
    <source>
        <dbReference type="ARBA" id="ARBA00000900"/>
    </source>
</evidence>
<dbReference type="Proteomes" id="UP001457282">
    <property type="component" value="Unassembled WGS sequence"/>
</dbReference>
<evidence type="ECO:0000256" key="18">
    <source>
        <dbReference type="SAM" id="Phobius"/>
    </source>
</evidence>
<evidence type="ECO:0000256" key="19">
    <source>
        <dbReference type="SAM" id="SignalP"/>
    </source>
</evidence>
<comment type="catalytic activity">
    <reaction evidence="16">
        <text>L-seryl-[protein] + ATP = O-phospho-L-seryl-[protein] + ADP + H(+)</text>
        <dbReference type="Rhea" id="RHEA:17989"/>
        <dbReference type="Rhea" id="RHEA-COMP:9863"/>
        <dbReference type="Rhea" id="RHEA-COMP:11604"/>
        <dbReference type="ChEBI" id="CHEBI:15378"/>
        <dbReference type="ChEBI" id="CHEBI:29999"/>
        <dbReference type="ChEBI" id="CHEBI:30616"/>
        <dbReference type="ChEBI" id="CHEBI:83421"/>
        <dbReference type="ChEBI" id="CHEBI:456216"/>
        <dbReference type="EC" id="2.7.11.1"/>
    </reaction>
</comment>
<dbReference type="SUPFAM" id="SSF57850">
    <property type="entry name" value="RING/U-box"/>
    <property type="match status" value="1"/>
</dbReference>
<accession>A0AAW1W4L3</accession>
<protein>
    <recommendedName>
        <fullName evidence="20">RING-type domain-containing protein</fullName>
    </recommendedName>
</protein>
<dbReference type="Pfam" id="PF13947">
    <property type="entry name" value="GUB_WAK_bind"/>
    <property type="match status" value="1"/>
</dbReference>
<evidence type="ECO:0000256" key="16">
    <source>
        <dbReference type="ARBA" id="ARBA00048679"/>
    </source>
</evidence>
<comment type="pathway">
    <text evidence="3">Protein modification; protein ubiquitination.</text>
</comment>
<dbReference type="PROSITE" id="PS50089">
    <property type="entry name" value="ZF_RING_2"/>
    <property type="match status" value="1"/>
</dbReference>
<dbReference type="InterPro" id="IPR032872">
    <property type="entry name" value="WAK_assoc_C"/>
</dbReference>
<keyword evidence="4" id="KW-0808">Transferase</keyword>
<evidence type="ECO:0000259" key="20">
    <source>
        <dbReference type="PROSITE" id="PS50089"/>
    </source>
</evidence>
<dbReference type="InterPro" id="IPR001841">
    <property type="entry name" value="Znf_RING"/>
</dbReference>
<organism evidence="21 22">
    <name type="scientific">Rubus argutus</name>
    <name type="common">Southern blackberry</name>
    <dbReference type="NCBI Taxonomy" id="59490"/>
    <lineage>
        <taxon>Eukaryota</taxon>
        <taxon>Viridiplantae</taxon>
        <taxon>Streptophyta</taxon>
        <taxon>Embryophyta</taxon>
        <taxon>Tracheophyta</taxon>
        <taxon>Spermatophyta</taxon>
        <taxon>Magnoliopsida</taxon>
        <taxon>eudicotyledons</taxon>
        <taxon>Gunneridae</taxon>
        <taxon>Pentapetalae</taxon>
        <taxon>rosids</taxon>
        <taxon>fabids</taxon>
        <taxon>Rosales</taxon>
        <taxon>Rosaceae</taxon>
        <taxon>Rosoideae</taxon>
        <taxon>Rosoideae incertae sedis</taxon>
        <taxon>Rubus</taxon>
    </lineage>
</organism>
<dbReference type="AlphaFoldDB" id="A0AAW1W4L3"/>
<dbReference type="PANTHER" id="PTHR46279:SF10">
    <property type="entry name" value="RING-TYPE E3 UBIQUITIN TRANSFERASE"/>
    <property type="match status" value="1"/>
</dbReference>
<evidence type="ECO:0000256" key="17">
    <source>
        <dbReference type="PROSITE-ProRule" id="PRU00175"/>
    </source>
</evidence>
<keyword evidence="13" id="KW-0325">Glycoprotein</keyword>
<keyword evidence="12 18" id="KW-0472">Membrane</keyword>
<keyword evidence="22" id="KW-1185">Reference proteome</keyword>
<feature type="transmembrane region" description="Helical" evidence="18">
    <location>
        <begin position="239"/>
        <end position="261"/>
    </location>
</feature>
<dbReference type="Gene3D" id="3.30.40.10">
    <property type="entry name" value="Zinc/RING finger domain, C3HC4 (zinc finger)"/>
    <property type="match status" value="1"/>
</dbReference>
<dbReference type="InterPro" id="IPR046948">
    <property type="entry name" value="ATL20-22-like"/>
</dbReference>
<comment type="similarity">
    <text evidence="14">Belongs to the RING-type zinc finger family. ATL subfamily.</text>
</comment>
<name>A0AAW1W4L3_RUBAR</name>
<proteinExistence type="inferred from homology"/>
<comment type="subcellular location">
    <subcellularLocation>
        <location evidence="2">Membrane</location>
        <topology evidence="2">Single-pass membrane protein</topology>
    </subcellularLocation>
</comment>